<keyword evidence="2" id="KW-1185">Reference proteome</keyword>
<proteinExistence type="predicted"/>
<protein>
    <submittedName>
        <fullName evidence="1">Uncharacterized protein</fullName>
    </submittedName>
</protein>
<dbReference type="EMBL" id="CP104205">
    <property type="protein sequence ID" value="UWX53729.1"/>
    <property type="molecule type" value="Genomic_DNA"/>
</dbReference>
<gene>
    <name evidence="1" type="ORF">NYZ99_11275</name>
</gene>
<evidence type="ECO:0000313" key="2">
    <source>
        <dbReference type="Proteomes" id="UP001059209"/>
    </source>
</evidence>
<organism evidence="1 2">
    <name type="scientific">Maribacter litopenaei</name>
    <dbReference type="NCBI Taxonomy" id="2976127"/>
    <lineage>
        <taxon>Bacteria</taxon>
        <taxon>Pseudomonadati</taxon>
        <taxon>Bacteroidota</taxon>
        <taxon>Flavobacteriia</taxon>
        <taxon>Flavobacteriales</taxon>
        <taxon>Flavobacteriaceae</taxon>
        <taxon>Maribacter</taxon>
    </lineage>
</organism>
<dbReference type="RefSeq" id="WP_260571235.1">
    <property type="nucleotide sequence ID" value="NZ_CP104205.1"/>
</dbReference>
<name>A0ABY5Y671_9FLAO</name>
<accession>A0ABY5Y671</accession>
<sequence>MKNVLFNNSITKGSLLGTTTRLTAQQESEILAGLFEQLLLFDKIVLSTDKNNLTLVFLISKLGLETVERLIRSGYILFSIKSAAIFTGTGRQREDGTIDESVIYTQPPIVGGSLNGDDIDPSINIYRALVRFGLSKKERNRLIKNIVPKYLVNEGLEISSNAAKVVIDAYVNNNLENLGLPFEKDPFDLNLEERKILFDLGHTVLDTSITAKNGYKSYNNYEHLEISKKNLENIGKAYKISENVSEILKIENTPDLKAMFYQGGFDISDIFKLRHLSSAKYFRKWINEVGENSDSSEITEAYINEVAGAKKFFETTKGKLIKNTFLFGAMSGLGTLIAGSIGGAVGAAAKPVVEPAVDYGLGLLEEFVLDGIIEGKNPKSYIDKLKKEINKTAT</sequence>
<evidence type="ECO:0000313" key="1">
    <source>
        <dbReference type="EMBL" id="UWX53729.1"/>
    </source>
</evidence>
<reference evidence="1" key="1">
    <citation type="submission" date="2022-09" db="EMBL/GenBank/DDBJ databases">
        <title>Maribacter litopenaei sp. nov., isolated from the intestinal tract of the Pacific White Shrimp, Litopenaeus vannamei.</title>
        <authorList>
            <person name="Kim S.Y."/>
            <person name="Hwang C.Y."/>
        </authorList>
    </citation>
    <scope>NUCLEOTIDE SEQUENCE</scope>
    <source>
        <strain evidence="1">HL-LV01</strain>
    </source>
</reference>
<dbReference type="Proteomes" id="UP001059209">
    <property type="component" value="Chromosome"/>
</dbReference>